<sequence length="561" mass="58850">MSVTRPLPAFSPAVAPGSPAPATAPRPAAFAASGWDRVSRSPYWPVAGLLVAFGAGLRIRQWGFARSFWSDELYVAHNVRERGYLDLLQPLAFSQSAPPGWLWLERFSLEHLGDSERSLRLVPLLFGLALLPLVAGIGRRLLPPLAGLTALLLVAVAPFLIGYSNELKQYSAEAFFVTLVVGLALLLSQGVPSWAGAALFWSVAAVAAVFSTLSIPVAGTLGVLLVARTLTRPGRLPGQRWRDLGRFLAPAPAWAAVALVVYVLFLAPGLADQQLAAYWQGKSIYPAHPLTDLPATVDWIVATYRSLATVPFVAWSAFVVIPLLVLGAAAGLRRLSAVAVLVLLTPLAAGLAGAAVSVYPFNGRLALYAVPACLVLAALAAAPPEVRAGMPARVRWVVGVVLLLALAVPQLATVLVATVHPARAFAQGGGANAADYRTALDYLDAQRRPGDLVLATTVSWNAQSWYGPPADAYVVAAGPGGCPGRTVSTLLAGRSRVWLFQATDWADVANRDVIVRLGGGGVAVAERPFGGARVVRFDLVAGATKGTDVCLVPPPNGAAVR</sequence>
<evidence type="ECO:0000256" key="4">
    <source>
        <dbReference type="ARBA" id="ARBA00022679"/>
    </source>
</evidence>
<protein>
    <submittedName>
        <fullName evidence="10">Dolichyl-phosphate-mannose-protein mannosyltransferase</fullName>
    </submittedName>
</protein>
<dbReference type="GO" id="GO:0009103">
    <property type="term" value="P:lipopolysaccharide biosynthetic process"/>
    <property type="evidence" value="ECO:0007669"/>
    <property type="project" value="UniProtKB-ARBA"/>
</dbReference>
<dbReference type="PANTHER" id="PTHR33908:SF11">
    <property type="entry name" value="MEMBRANE PROTEIN"/>
    <property type="match status" value="1"/>
</dbReference>
<evidence type="ECO:0000256" key="7">
    <source>
        <dbReference type="ARBA" id="ARBA00023136"/>
    </source>
</evidence>
<keyword evidence="11" id="KW-1185">Reference proteome</keyword>
<evidence type="ECO:0000256" key="5">
    <source>
        <dbReference type="ARBA" id="ARBA00022692"/>
    </source>
</evidence>
<accession>A0A1A9BGX9</accession>
<comment type="subcellular location">
    <subcellularLocation>
        <location evidence="1">Cell membrane</location>
        <topology evidence="1">Multi-pass membrane protein</topology>
    </subcellularLocation>
</comment>
<dbReference type="STRING" id="946078.GA0070622_5537"/>
<dbReference type="RefSeq" id="WP_176710578.1">
    <property type="nucleotide sequence ID" value="NZ_FLRH01000004.1"/>
</dbReference>
<feature type="transmembrane region" description="Helical" evidence="8">
    <location>
        <begin position="394"/>
        <end position="417"/>
    </location>
</feature>
<evidence type="ECO:0000256" key="2">
    <source>
        <dbReference type="ARBA" id="ARBA00022475"/>
    </source>
</evidence>
<keyword evidence="2" id="KW-1003">Cell membrane</keyword>
<feature type="transmembrane region" description="Helical" evidence="8">
    <location>
        <begin position="144"/>
        <end position="163"/>
    </location>
</feature>
<feature type="transmembrane region" description="Helical" evidence="8">
    <location>
        <begin position="170"/>
        <end position="187"/>
    </location>
</feature>
<dbReference type="InterPro" id="IPR038731">
    <property type="entry name" value="RgtA/B/C-like"/>
</dbReference>
<dbReference type="PANTHER" id="PTHR33908">
    <property type="entry name" value="MANNOSYLTRANSFERASE YKCB-RELATED"/>
    <property type="match status" value="1"/>
</dbReference>
<feature type="transmembrane region" description="Helical" evidence="8">
    <location>
        <begin position="199"/>
        <end position="226"/>
    </location>
</feature>
<feature type="domain" description="Glycosyltransferase RgtA/B/C/D-like" evidence="9">
    <location>
        <begin position="97"/>
        <end position="210"/>
    </location>
</feature>
<evidence type="ECO:0000313" key="10">
    <source>
        <dbReference type="EMBL" id="SBT68433.1"/>
    </source>
</evidence>
<feature type="transmembrane region" description="Helical" evidence="8">
    <location>
        <begin position="365"/>
        <end position="382"/>
    </location>
</feature>
<keyword evidence="7 8" id="KW-0472">Membrane</keyword>
<evidence type="ECO:0000256" key="8">
    <source>
        <dbReference type="SAM" id="Phobius"/>
    </source>
</evidence>
<evidence type="ECO:0000259" key="9">
    <source>
        <dbReference type="Pfam" id="PF13231"/>
    </source>
</evidence>
<feature type="transmembrane region" description="Helical" evidence="8">
    <location>
        <begin position="247"/>
        <end position="267"/>
    </location>
</feature>
<dbReference type="Proteomes" id="UP000199558">
    <property type="component" value="Unassembled WGS sequence"/>
</dbReference>
<evidence type="ECO:0000256" key="6">
    <source>
        <dbReference type="ARBA" id="ARBA00022989"/>
    </source>
</evidence>
<feature type="transmembrane region" description="Helical" evidence="8">
    <location>
        <begin position="312"/>
        <end position="332"/>
    </location>
</feature>
<organism evidence="10 11">
    <name type="scientific">Micromonospora sediminicola</name>
    <dbReference type="NCBI Taxonomy" id="946078"/>
    <lineage>
        <taxon>Bacteria</taxon>
        <taxon>Bacillati</taxon>
        <taxon>Actinomycetota</taxon>
        <taxon>Actinomycetes</taxon>
        <taxon>Micromonosporales</taxon>
        <taxon>Micromonosporaceae</taxon>
        <taxon>Micromonospora</taxon>
    </lineage>
</organism>
<keyword evidence="3 10" id="KW-0328">Glycosyltransferase</keyword>
<name>A0A1A9BGX9_9ACTN</name>
<dbReference type="InterPro" id="IPR050297">
    <property type="entry name" value="LipidA_mod_glycosyltrf_83"/>
</dbReference>
<evidence type="ECO:0000256" key="1">
    <source>
        <dbReference type="ARBA" id="ARBA00004651"/>
    </source>
</evidence>
<dbReference type="GO" id="GO:0005886">
    <property type="term" value="C:plasma membrane"/>
    <property type="evidence" value="ECO:0007669"/>
    <property type="project" value="UniProtKB-SubCell"/>
</dbReference>
<keyword evidence="5 8" id="KW-0812">Transmembrane</keyword>
<keyword evidence="4 10" id="KW-0808">Transferase</keyword>
<proteinExistence type="predicted"/>
<dbReference type="AlphaFoldDB" id="A0A1A9BGX9"/>
<evidence type="ECO:0000256" key="3">
    <source>
        <dbReference type="ARBA" id="ARBA00022676"/>
    </source>
</evidence>
<dbReference type="GO" id="GO:0016763">
    <property type="term" value="F:pentosyltransferase activity"/>
    <property type="evidence" value="ECO:0007669"/>
    <property type="project" value="TreeGrafter"/>
</dbReference>
<reference evidence="11" key="1">
    <citation type="submission" date="2016-06" db="EMBL/GenBank/DDBJ databases">
        <authorList>
            <person name="Varghese N."/>
            <person name="Submissions Spin"/>
        </authorList>
    </citation>
    <scope>NUCLEOTIDE SEQUENCE [LARGE SCALE GENOMIC DNA]</scope>
    <source>
        <strain evidence="11">DSM 45794</strain>
    </source>
</reference>
<feature type="transmembrane region" description="Helical" evidence="8">
    <location>
        <begin position="339"/>
        <end position="359"/>
    </location>
</feature>
<dbReference type="EMBL" id="FLRH01000004">
    <property type="protein sequence ID" value="SBT68433.1"/>
    <property type="molecule type" value="Genomic_DNA"/>
</dbReference>
<dbReference type="Pfam" id="PF13231">
    <property type="entry name" value="PMT_2"/>
    <property type="match status" value="1"/>
</dbReference>
<evidence type="ECO:0000313" key="11">
    <source>
        <dbReference type="Proteomes" id="UP000199558"/>
    </source>
</evidence>
<gene>
    <name evidence="10" type="ORF">GA0070622_5537</name>
</gene>
<keyword evidence="6 8" id="KW-1133">Transmembrane helix</keyword>